<proteinExistence type="predicted"/>
<dbReference type="Proteomes" id="UP000694892">
    <property type="component" value="Unassembled WGS sequence"/>
</dbReference>
<gene>
    <name evidence="1" type="ORF">XELAEV_18002710mg</name>
</gene>
<accession>A0A974BP33</accession>
<name>A0A974BP33_XENLA</name>
<reference evidence="1" key="1">
    <citation type="submission" date="2016-05" db="EMBL/GenBank/DDBJ databases">
        <title>WGS assembly of Xenopus laevis.</title>
        <authorList>
            <person name="Session A."/>
            <person name="Uno Y."/>
            <person name="Kwon T."/>
            <person name="Chapman J."/>
            <person name="Toyoda A."/>
            <person name="Takahashi S."/>
            <person name="Fukui A."/>
            <person name="Hikosaka A."/>
            <person name="Putnam N."/>
            <person name="Stites J."/>
            <person name="Van Heeringen S."/>
            <person name="Quigley I."/>
            <person name="Heinz S."/>
            <person name="Hellsten U."/>
            <person name="Lyons J."/>
            <person name="Suzuki A."/>
            <person name="Kondo M."/>
            <person name="Ogino H."/>
            <person name="Ochi H."/>
            <person name="Bogdanovic O."/>
            <person name="Lister R."/>
            <person name="Georgiou G."/>
            <person name="Paranjpe S."/>
            <person name="Van Kruijsbergen I."/>
            <person name="Mozaffari S."/>
            <person name="Shu S."/>
            <person name="Schmutz J."/>
            <person name="Jenkins J."/>
            <person name="Grimwood J."/>
            <person name="Carlson J."/>
            <person name="Mitros T."/>
            <person name="Simakov O."/>
            <person name="Heald R."/>
            <person name="Miller K."/>
            <person name="Haudenschild C."/>
            <person name="Kuroki Y."/>
            <person name="Tanaka T."/>
            <person name="Michiue T."/>
            <person name="Watanabe M."/>
            <person name="Kinoshita T."/>
            <person name="Ohta Y."/>
            <person name="Mawaribuchi S."/>
            <person name="Suzuki Y."/>
            <person name="Haramoto Y."/>
            <person name="Yamamoto T."/>
            <person name="Takagi C."/>
            <person name="Kitzman J."/>
            <person name="Shendure J."/>
            <person name="Nakayama T."/>
            <person name="Izutsu Y."/>
            <person name="Robert J."/>
            <person name="Dichmann D."/>
            <person name="Flajnik M."/>
            <person name="Houston D."/>
            <person name="Marcotte E."/>
            <person name="Wallingford J."/>
            <person name="Ito Y."/>
            <person name="Asashima M."/>
            <person name="Ueno N."/>
            <person name="Matsuda Y."/>
            <person name="Jan Veenstra G."/>
            <person name="Fujiyama A."/>
            <person name="Harland R."/>
            <person name="Taira M."/>
            <person name="Rokhsar D.S."/>
        </authorList>
    </citation>
    <scope>NUCLEOTIDE SEQUENCE</scope>
    <source>
        <strain evidence="1">J</strain>
        <tissue evidence="1">Blood</tissue>
    </source>
</reference>
<dbReference type="AlphaFoldDB" id="A0A974BP33"/>
<organism evidence="1">
    <name type="scientific">Xenopus laevis</name>
    <name type="common">African clawed frog</name>
    <dbReference type="NCBI Taxonomy" id="8355"/>
    <lineage>
        <taxon>Eukaryota</taxon>
        <taxon>Metazoa</taxon>
        <taxon>Chordata</taxon>
        <taxon>Craniata</taxon>
        <taxon>Vertebrata</taxon>
        <taxon>Euteleostomi</taxon>
        <taxon>Amphibia</taxon>
        <taxon>Batrachia</taxon>
        <taxon>Anura</taxon>
        <taxon>Pipoidea</taxon>
        <taxon>Pipidae</taxon>
        <taxon>Xenopodinae</taxon>
        <taxon>Xenopus</taxon>
        <taxon>Xenopus</taxon>
    </lineage>
</organism>
<evidence type="ECO:0000313" key="1">
    <source>
        <dbReference type="EMBL" id="OCT55366.1"/>
    </source>
</evidence>
<protein>
    <submittedName>
        <fullName evidence="1">Uncharacterized protein</fullName>
    </submittedName>
</protein>
<dbReference type="EMBL" id="KV497096">
    <property type="protein sequence ID" value="OCT55366.1"/>
    <property type="molecule type" value="Genomic_DNA"/>
</dbReference>
<sequence>MMESKDWRGYIQWVEYLVSDEHLVAPPYWNVYLPTSISVNAPLPPHSPVHCCTWFCSLNVPPPNPLSAPFIASDCRHLVPLFCHRSPPPVCCRLKLVPL</sequence>